<dbReference type="EMBL" id="CAUYUE010000003">
    <property type="protein sequence ID" value="CAK0757624.1"/>
    <property type="molecule type" value="Genomic_DNA"/>
</dbReference>
<name>A0AAV1HW18_9CHLO</name>
<evidence type="ECO:0000256" key="1">
    <source>
        <dbReference type="ARBA" id="ARBA00004123"/>
    </source>
</evidence>
<sequence>MSSSMAGQSTNYRDLLDLVRSIDGRGIRPDGADIEQRLAESKPVFQSLLRYKGSSAESRRQIESRTPSTPLGILELDASDVTETLLMSDELKLDEIHCLLCLLTSHEERADVTAEAGAGIYFTERRALVEALHHLLQLHALPDADAAKDIQSAADSFVESLLSETSGGRSIMIARLVELIGDDNLEPQPGARLTAVVDDRGALVERQTLVMAERTLLCECLVYTCKIKPPSLPADIAAIADLLHHLALRTRGRGAADMAAWQQASSVLAALVQALLPVEGPEGMPDEADEQRLGKLAGEPKEGQLASRLERGGAPQDGFAAVARLAWSLLLAQYGPATTRERAVAGVHQAIEVGALGFLGSSIVRGAFFEDELPFHRELYAQTFHQLLMGFLDAEPGREEVGFLFSESSKRSSKASKSDQPASPTPDALEDLLDALSAVYTVFPDLWVDPALRCDVVGQFMEYVARSSVIAEVPAARVPYLGVLTSLASGPQGAQIMFQQLRPGNSYARISWQDLFAAMKVYCERFSPGPEQQEVVQMQQSQPRHPEGVVPNSDAQALVAYLNLLAKVFREGNVPGEGSSTGPVVAWMHVLEDETGARPLWEVMFQLMCHPVPQHLKAALDDTIAALAKQPDLAGILWERLLQAVVVQPLREDTHMASLARYDISYQLNEIEARAEVYDEVISFVQLLNNLLQHLSLLHVEQSAHFTHFVLTDVFGQLHQRAYRQSKQKWDLATVCLDHMRLAVKGLMAVNSSISMHFPGMAVMLQLLGEREAMRTLGSILRGGAEQLMAERQDSPEGGAKETAVLAALRLLRAAFDRDQAAVAFLRQSELSGFDTLDGLIRRDRRWLPPLLDFANYTPNPALQVEAVKIAAILVDRLPHFSDLLLQPASAGGYPFYLQLRAGVAGILLDGLTGDSIFYTTPEEAASTGKASEVSAEDDRAELVLQLLLAGLDAPAPNVGHMLLGFGVEHGPEGVAASVLDPRLAFTCLTALLKGAQSPALPAAQPQVYERLLEVFVELASSPETCESTLDLLRQVQLVPSQLSTVVSLLGSKQGKGAVLRQCAWLLQLAALQLHRADLAVLAHREDCKRLLTSLYDVAPAAADADEAGSSAYSSIVQILQYGTYTLKEPQLSDHVPSHARKRLNLDALLGSPEVLQRDTDAGRPAIDVGALGAALQQRYREQEQDSRRYPGGADAAALSALRDACAGALRYAQERNAYADEGQGQAALVVSWQAAVEVTFTRRYEVLDGSSEGLRGGAASIAQELLETTTEVAAELLSAETAQLAPPLCQVVRVLVVRLQQQALRWTAGAAPHRTGFGSLAQSHALLKQLLLLLRLGSKREAVRGPLLDALLAYLQACRGPRIAHASADLFQAAISGPGGMDAGAVAQLDAAQAELEAGNAALLQGAPFLVEMLALQAAAPGMGAMRRTQALTVLLALVRADAGAGTLETLQTSGLLGSLLQELTGNARADLLQVPPKSRAALQVNEARLALLLQAVRTSLQLPASAHSFRLAAVDITSHLARCQAIDLQPEEPAAVLQHSKHTSLRERLLRFNVAVLRVVAAACAGLPHSKQMSAAAAEFVAAHRGALERMLGDAAALGTRAWQPGADDLEAAALALQLLQALAPHHREHRTAAAQDLWSKAFLLAERFMAHDVQRQSPVLSQVADLSEAHLASLPLHARRKLSRLVIQVRSVQRGVTSLLEALVHQGLVALPMIRQPGSAISMAPSLLLLADLLLQVSDSLVAAVDRRRSLMEGLMQSGRQPPAGSTAIQVHQGEHSQTGPAASSSSERPIQEIVDLDRQVGLLQHTAECALAVTFLQLSQGAAEGRTPEAYERLRRALLPVLHQLESVDEASDEPQLRDWSSLQMLARRTKNQLVLE</sequence>
<comment type="subcellular location">
    <subcellularLocation>
        <location evidence="1">Nucleus</location>
    </subcellularLocation>
</comment>
<evidence type="ECO:0000256" key="2">
    <source>
        <dbReference type="ARBA" id="ARBA00005892"/>
    </source>
</evidence>
<evidence type="ECO:0000256" key="4">
    <source>
        <dbReference type="ARBA" id="ARBA00023242"/>
    </source>
</evidence>
<dbReference type="SUPFAM" id="SSF48371">
    <property type="entry name" value="ARM repeat"/>
    <property type="match status" value="1"/>
</dbReference>
<dbReference type="PANTHER" id="PTHR31344:SF0">
    <property type="entry name" value="NUCLEAR PORE COMPLEX PROTEIN NUP205"/>
    <property type="match status" value="1"/>
</dbReference>
<dbReference type="PANTHER" id="PTHR31344">
    <property type="entry name" value="NUCLEAR PORE COMPLEX PROTEIN NUP205"/>
    <property type="match status" value="1"/>
</dbReference>
<keyword evidence="7" id="KW-1185">Reference proteome</keyword>
<evidence type="ECO:0008006" key="8">
    <source>
        <dbReference type="Google" id="ProtNLM"/>
    </source>
</evidence>
<protein>
    <recommendedName>
        <fullName evidence="8">Nuclear pore complex protein Nup205</fullName>
    </recommendedName>
</protein>
<proteinExistence type="inferred from homology"/>
<feature type="compositionally biased region" description="Polar residues" evidence="5">
    <location>
        <begin position="1779"/>
        <end position="1792"/>
    </location>
</feature>
<dbReference type="Proteomes" id="UP001314263">
    <property type="component" value="Unassembled WGS sequence"/>
</dbReference>
<dbReference type="InterPro" id="IPR016024">
    <property type="entry name" value="ARM-type_fold"/>
</dbReference>
<dbReference type="Pfam" id="PF11894">
    <property type="entry name" value="Nup192"/>
    <property type="match status" value="2"/>
</dbReference>
<comment type="caution">
    <text evidence="6">The sequence shown here is derived from an EMBL/GenBank/DDBJ whole genome shotgun (WGS) entry which is preliminary data.</text>
</comment>
<evidence type="ECO:0000313" key="6">
    <source>
        <dbReference type="EMBL" id="CAK0757624.1"/>
    </source>
</evidence>
<organism evidence="6 7">
    <name type="scientific">Coccomyxa viridis</name>
    <dbReference type="NCBI Taxonomy" id="1274662"/>
    <lineage>
        <taxon>Eukaryota</taxon>
        <taxon>Viridiplantae</taxon>
        <taxon>Chlorophyta</taxon>
        <taxon>core chlorophytes</taxon>
        <taxon>Trebouxiophyceae</taxon>
        <taxon>Trebouxiophyceae incertae sedis</taxon>
        <taxon>Coccomyxaceae</taxon>
        <taxon>Coccomyxa</taxon>
    </lineage>
</organism>
<keyword evidence="3" id="KW-0813">Transport</keyword>
<dbReference type="GO" id="GO:0005643">
    <property type="term" value="C:nuclear pore"/>
    <property type="evidence" value="ECO:0007669"/>
    <property type="project" value="InterPro"/>
</dbReference>
<gene>
    <name evidence="6" type="ORF">CVIRNUC_002556</name>
</gene>
<accession>A0AAV1HW18</accession>
<evidence type="ECO:0000256" key="5">
    <source>
        <dbReference type="SAM" id="MobiDB-lite"/>
    </source>
</evidence>
<evidence type="ECO:0000256" key="3">
    <source>
        <dbReference type="ARBA" id="ARBA00022448"/>
    </source>
</evidence>
<reference evidence="6 7" key="1">
    <citation type="submission" date="2023-10" db="EMBL/GenBank/DDBJ databases">
        <authorList>
            <person name="Maclean D."/>
            <person name="Macfadyen A."/>
        </authorList>
    </citation>
    <scope>NUCLEOTIDE SEQUENCE [LARGE SCALE GENOMIC DNA]</scope>
</reference>
<evidence type="ECO:0000313" key="7">
    <source>
        <dbReference type="Proteomes" id="UP001314263"/>
    </source>
</evidence>
<keyword evidence="4" id="KW-0539">Nucleus</keyword>
<comment type="similarity">
    <text evidence="2">Belongs to the NUP186/NUP192/NUP205 family.</text>
</comment>
<feature type="region of interest" description="Disordered" evidence="5">
    <location>
        <begin position="1759"/>
        <end position="1792"/>
    </location>
</feature>
<dbReference type="InterPro" id="IPR021827">
    <property type="entry name" value="Nup186/Nup192/Nup205"/>
</dbReference>